<evidence type="ECO:0000313" key="3">
    <source>
        <dbReference type="Proteomes" id="UP000002772"/>
    </source>
</evidence>
<dbReference type="HOGENOM" id="CLU_101329_0_0_10"/>
<dbReference type="GO" id="GO:0043565">
    <property type="term" value="F:sequence-specific DNA binding"/>
    <property type="evidence" value="ECO:0007669"/>
    <property type="project" value="TreeGrafter"/>
</dbReference>
<dbReference type="SUPFAM" id="SSF143422">
    <property type="entry name" value="Transposase IS200-like"/>
    <property type="match status" value="1"/>
</dbReference>
<dbReference type="GO" id="GO:0004803">
    <property type="term" value="F:transposase activity"/>
    <property type="evidence" value="ECO:0007669"/>
    <property type="project" value="InterPro"/>
</dbReference>
<reference evidence="3" key="1">
    <citation type="journal article" date="2011" name="Stand. Genomic Sci.">
        <title>Non-contiguous finished genome sequence of the opportunistic oral pathogen Prevotella multisaccharivorax type strain (PPPA20).</title>
        <authorList>
            <person name="Pati A."/>
            <person name="Gronow S."/>
            <person name="Lu M."/>
            <person name="Lapidus A."/>
            <person name="Nolan M."/>
            <person name="Lucas S."/>
            <person name="Hammon N."/>
            <person name="Deshpande S."/>
            <person name="Cheng J.F."/>
            <person name="Tapia R."/>
            <person name="Han C."/>
            <person name="Goodwin L."/>
            <person name="Pitluck S."/>
            <person name="Liolios K."/>
            <person name="Pagani I."/>
            <person name="Mavromatis K."/>
            <person name="Mikhailova N."/>
            <person name="Huntemann M."/>
            <person name="Chen A."/>
            <person name="Palaniappan K."/>
            <person name="Land M."/>
            <person name="Hauser L."/>
            <person name="Detter J.C."/>
            <person name="Brambilla E.M."/>
            <person name="Rohde M."/>
            <person name="Goker M."/>
            <person name="Woyke T."/>
            <person name="Bristow J."/>
            <person name="Eisen J.A."/>
            <person name="Markowitz V."/>
            <person name="Hugenholtz P."/>
            <person name="Kyrpides N.C."/>
            <person name="Klenk H.P."/>
            <person name="Ivanova N."/>
        </authorList>
    </citation>
    <scope>NUCLEOTIDE SEQUENCE [LARGE SCALE GENOMIC DNA]</scope>
    <source>
        <strain evidence="3">DSM 17128</strain>
    </source>
</reference>
<dbReference type="eggNOG" id="COG1943">
    <property type="taxonomic scope" value="Bacteria"/>
</dbReference>
<dbReference type="SMART" id="SM01321">
    <property type="entry name" value="Y1_Tnp"/>
    <property type="match status" value="1"/>
</dbReference>
<dbReference type="Gene3D" id="3.30.70.1290">
    <property type="entry name" value="Transposase IS200-like"/>
    <property type="match status" value="1"/>
</dbReference>
<evidence type="ECO:0000313" key="2">
    <source>
        <dbReference type="EMBL" id="EGN57690.1"/>
    </source>
</evidence>
<dbReference type="GO" id="GO:0006313">
    <property type="term" value="P:DNA transposition"/>
    <property type="evidence" value="ECO:0007669"/>
    <property type="project" value="InterPro"/>
</dbReference>
<dbReference type="PANTHER" id="PTHR36966">
    <property type="entry name" value="REP-ASSOCIATED TYROSINE TRANSPOSASE"/>
    <property type="match status" value="1"/>
</dbReference>
<organism evidence="2 3">
    <name type="scientific">Hallella multisaccharivorax DSM 17128</name>
    <dbReference type="NCBI Taxonomy" id="688246"/>
    <lineage>
        <taxon>Bacteria</taxon>
        <taxon>Pseudomonadati</taxon>
        <taxon>Bacteroidota</taxon>
        <taxon>Bacteroidia</taxon>
        <taxon>Bacteroidales</taxon>
        <taxon>Prevotellaceae</taxon>
        <taxon>Hallella</taxon>
    </lineage>
</organism>
<sequence length="184" mass="21906">MRYEHQYGQERKQMRWADFDYSSQGVYFITIVTHSRWCLFGNVVNGEMASNDAGRMVMDEYQHLEQSMSGVECMDAVVMPNHFHALVYLSHDGGCSLSDVLWQLKSKTTNRYIHGVRELGWPRFDKQLWQTSYWDDIVWNGRMFQFIQRYIALNPERWDRDLINDDHVAVADDIRGCLDRLRRI</sequence>
<dbReference type="AlphaFoldDB" id="F8N981"/>
<evidence type="ECO:0000259" key="1">
    <source>
        <dbReference type="SMART" id="SM01321"/>
    </source>
</evidence>
<dbReference type="PANTHER" id="PTHR36966:SF1">
    <property type="entry name" value="REP-ASSOCIATED TYROSINE TRANSPOSASE"/>
    <property type="match status" value="1"/>
</dbReference>
<name>F8N981_9BACT</name>
<dbReference type="Proteomes" id="UP000002772">
    <property type="component" value="Unassembled WGS sequence"/>
</dbReference>
<dbReference type="InterPro" id="IPR036515">
    <property type="entry name" value="Transposase_17_sf"/>
</dbReference>
<proteinExistence type="predicted"/>
<gene>
    <name evidence="2" type="ORF">Premu_2306</name>
</gene>
<dbReference type="InterPro" id="IPR052715">
    <property type="entry name" value="RAYT_transposase"/>
</dbReference>
<dbReference type="RefSeq" id="WP_007575428.1">
    <property type="nucleotide sequence ID" value="NZ_BPTS01000002.1"/>
</dbReference>
<dbReference type="EMBL" id="GL945017">
    <property type="protein sequence ID" value="EGN57690.1"/>
    <property type="molecule type" value="Genomic_DNA"/>
</dbReference>
<feature type="domain" description="Transposase IS200-like" evidence="1">
    <location>
        <begin position="22"/>
        <end position="154"/>
    </location>
</feature>
<dbReference type="Pfam" id="PF01797">
    <property type="entry name" value="Y1_Tnp"/>
    <property type="match status" value="1"/>
</dbReference>
<dbReference type="OrthoDB" id="9794403at2"/>
<protein>
    <recommendedName>
        <fullName evidence="1">Transposase IS200-like domain-containing protein</fullName>
    </recommendedName>
</protein>
<keyword evidence="3" id="KW-1185">Reference proteome</keyword>
<accession>F8N981</accession>
<dbReference type="STRING" id="688246.Premu_2306"/>
<dbReference type="InterPro" id="IPR002686">
    <property type="entry name" value="Transposase_17"/>
</dbReference>